<name>A0A2T3BDS6_AMORE</name>
<evidence type="ECO:0000313" key="6">
    <source>
        <dbReference type="Proteomes" id="UP000241818"/>
    </source>
</evidence>
<organism evidence="5 6">
    <name type="scientific">Amorphotheca resinae ATCC 22711</name>
    <dbReference type="NCBI Taxonomy" id="857342"/>
    <lineage>
        <taxon>Eukaryota</taxon>
        <taxon>Fungi</taxon>
        <taxon>Dikarya</taxon>
        <taxon>Ascomycota</taxon>
        <taxon>Pezizomycotina</taxon>
        <taxon>Leotiomycetes</taxon>
        <taxon>Helotiales</taxon>
        <taxon>Amorphothecaceae</taxon>
        <taxon>Amorphotheca</taxon>
    </lineage>
</organism>
<gene>
    <name evidence="5" type="ORF">M430DRAFT_131220</name>
</gene>
<dbReference type="PROSITE" id="PS50860">
    <property type="entry name" value="AA_TRNA_LIGASE_II_ALA"/>
    <property type="match status" value="1"/>
</dbReference>
<dbReference type="Gene3D" id="2.40.30.130">
    <property type="match status" value="1"/>
</dbReference>
<dbReference type="InterPro" id="IPR018163">
    <property type="entry name" value="Thr/Ala-tRNA-synth_IIc_edit"/>
</dbReference>
<dbReference type="InterPro" id="IPR012947">
    <property type="entry name" value="tRNA_SAD"/>
</dbReference>
<evidence type="ECO:0000313" key="5">
    <source>
        <dbReference type="EMBL" id="PSS27559.1"/>
    </source>
</evidence>
<evidence type="ECO:0000256" key="2">
    <source>
        <dbReference type="ARBA" id="ARBA00004496"/>
    </source>
</evidence>
<evidence type="ECO:0000256" key="1">
    <source>
        <dbReference type="ARBA" id="ARBA00001947"/>
    </source>
</evidence>
<protein>
    <recommendedName>
        <fullName evidence="4">Alanyl-transfer RNA synthetases family profile domain-containing protein</fullName>
    </recommendedName>
</protein>
<dbReference type="InterPro" id="IPR051335">
    <property type="entry name" value="Alanyl-tRNA_Editing_Enzymes"/>
</dbReference>
<dbReference type="InParanoid" id="A0A2T3BDS6"/>
<comment type="cofactor">
    <cofactor evidence="1">
        <name>Zn(2+)</name>
        <dbReference type="ChEBI" id="CHEBI:29105"/>
    </cofactor>
</comment>
<dbReference type="GO" id="GO:0006419">
    <property type="term" value="P:alanyl-tRNA aminoacylation"/>
    <property type="evidence" value="ECO:0007669"/>
    <property type="project" value="InterPro"/>
</dbReference>
<dbReference type="SUPFAM" id="SSF55186">
    <property type="entry name" value="ThrRS/AlaRS common domain"/>
    <property type="match status" value="1"/>
</dbReference>
<dbReference type="FunFam" id="3.30.980.10:FF:000008">
    <property type="entry name" value="Similar to alanyl-tRNA synthetase"/>
    <property type="match status" value="1"/>
</dbReference>
<dbReference type="AlphaFoldDB" id="A0A2T3BDS6"/>
<comment type="similarity">
    <text evidence="3">Belongs to the class-II aminoacyl-tRNA synthetase family. Alax-L subfamily.</text>
</comment>
<dbReference type="InterPro" id="IPR009000">
    <property type="entry name" value="Transl_B-barrel_sf"/>
</dbReference>
<dbReference type="GO" id="GO:0003676">
    <property type="term" value="F:nucleic acid binding"/>
    <property type="evidence" value="ECO:0007669"/>
    <property type="project" value="InterPro"/>
</dbReference>
<dbReference type="PANTHER" id="PTHR43462:SF2">
    <property type="entry name" value="THREONYL AND ALANYL TRNA SYNTHETASE SECOND ADDITIONAL DOMAIN-CONTAINING PROTEIN"/>
    <property type="match status" value="1"/>
</dbReference>
<evidence type="ECO:0000259" key="4">
    <source>
        <dbReference type="PROSITE" id="PS50860"/>
    </source>
</evidence>
<comment type="subcellular location">
    <subcellularLocation>
        <location evidence="2">Cytoplasm</location>
    </subcellularLocation>
</comment>
<dbReference type="SMART" id="SM00863">
    <property type="entry name" value="tRNA_SAD"/>
    <property type="match status" value="1"/>
</dbReference>
<dbReference type="GO" id="GO:0005524">
    <property type="term" value="F:ATP binding"/>
    <property type="evidence" value="ECO:0007669"/>
    <property type="project" value="InterPro"/>
</dbReference>
<dbReference type="Gene3D" id="3.30.980.10">
    <property type="entry name" value="Threonyl-trna Synthetase, Chain A, domain 2"/>
    <property type="match status" value="1"/>
</dbReference>
<dbReference type="GO" id="GO:0004813">
    <property type="term" value="F:alanine-tRNA ligase activity"/>
    <property type="evidence" value="ECO:0007669"/>
    <property type="project" value="InterPro"/>
</dbReference>
<dbReference type="STRING" id="857342.A0A2T3BDS6"/>
<accession>A0A2T3BDS6</accession>
<proteinExistence type="inferred from homology"/>
<dbReference type="Proteomes" id="UP000241818">
    <property type="component" value="Unassembled WGS sequence"/>
</dbReference>
<dbReference type="GeneID" id="36570260"/>
<dbReference type="PANTHER" id="PTHR43462">
    <property type="entry name" value="ALANYL-TRNA EDITING PROTEIN"/>
    <property type="match status" value="1"/>
</dbReference>
<dbReference type="RefSeq" id="XP_024725084.1">
    <property type="nucleotide sequence ID" value="XM_024862179.1"/>
</dbReference>
<keyword evidence="6" id="KW-1185">Reference proteome</keyword>
<feature type="domain" description="Alanyl-transfer RNA synthetases family profile" evidence="4">
    <location>
        <begin position="1"/>
        <end position="255"/>
    </location>
</feature>
<dbReference type="GO" id="GO:0005737">
    <property type="term" value="C:cytoplasm"/>
    <property type="evidence" value="ECO:0007669"/>
    <property type="project" value="UniProtKB-SubCell"/>
</dbReference>
<sequence>MEVPQGTKPIYQHEGQLRELSTQVLSVQPFNALPAAEQALFKQHLSAAASAYIVVTSSTIFYPQGGGQPSDVGFMESLVPGGASFQVLSVRNGPQKRTLHLGTFSPSPSSTTFATGEMVKQVIDGQKRDLYSRLHTAGHIIGVAVHELSAQIPDVVDTKAQHYPEAAYVEFRGTIDGKHLEAIQAKTDELVDRKLKIKLHWWDEPELREKCKAVLEGFVIPEGEKARAVEIEGVGAYPCGGTHVLDSGGVGKIVVSKIKRSKGISRISYSVVPLE</sequence>
<dbReference type="OrthoDB" id="288942at2759"/>
<evidence type="ECO:0000256" key="3">
    <source>
        <dbReference type="ARBA" id="ARBA00008429"/>
    </source>
</evidence>
<dbReference type="SUPFAM" id="SSF50447">
    <property type="entry name" value="Translation proteins"/>
    <property type="match status" value="1"/>
</dbReference>
<reference evidence="5 6" key="1">
    <citation type="journal article" date="2018" name="New Phytol.">
        <title>Comparative genomics and transcriptomics depict ericoid mycorrhizal fungi as versatile saprotrophs and plant mutualists.</title>
        <authorList>
            <person name="Martino E."/>
            <person name="Morin E."/>
            <person name="Grelet G.A."/>
            <person name="Kuo A."/>
            <person name="Kohler A."/>
            <person name="Daghino S."/>
            <person name="Barry K.W."/>
            <person name="Cichocki N."/>
            <person name="Clum A."/>
            <person name="Dockter R.B."/>
            <person name="Hainaut M."/>
            <person name="Kuo R.C."/>
            <person name="LaButti K."/>
            <person name="Lindahl B.D."/>
            <person name="Lindquist E.A."/>
            <person name="Lipzen A."/>
            <person name="Khouja H.R."/>
            <person name="Magnuson J."/>
            <person name="Murat C."/>
            <person name="Ohm R.A."/>
            <person name="Singer S.W."/>
            <person name="Spatafora J.W."/>
            <person name="Wang M."/>
            <person name="Veneault-Fourrey C."/>
            <person name="Henrissat B."/>
            <person name="Grigoriev I.V."/>
            <person name="Martin F.M."/>
            <person name="Perotto S."/>
        </authorList>
    </citation>
    <scope>NUCLEOTIDE SEQUENCE [LARGE SCALE GENOMIC DNA]</scope>
    <source>
        <strain evidence="5 6">ATCC 22711</strain>
    </source>
</reference>
<dbReference type="InterPro" id="IPR018165">
    <property type="entry name" value="Ala-tRNA-synth_IIc_core"/>
</dbReference>
<dbReference type="EMBL" id="KZ679006">
    <property type="protein sequence ID" value="PSS27559.1"/>
    <property type="molecule type" value="Genomic_DNA"/>
</dbReference>